<keyword evidence="8" id="KW-1185">Reference proteome</keyword>
<organism evidence="7 8">
    <name type="scientific">Lysobacter brunescens</name>
    <dbReference type="NCBI Taxonomy" id="262323"/>
    <lineage>
        <taxon>Bacteria</taxon>
        <taxon>Pseudomonadati</taxon>
        <taxon>Pseudomonadota</taxon>
        <taxon>Gammaproteobacteria</taxon>
        <taxon>Lysobacterales</taxon>
        <taxon>Lysobacteraceae</taxon>
        <taxon>Lysobacter</taxon>
    </lineage>
</organism>
<feature type="transmembrane region" description="Helical" evidence="6">
    <location>
        <begin position="138"/>
        <end position="160"/>
    </location>
</feature>
<evidence type="ECO:0000256" key="1">
    <source>
        <dbReference type="ARBA" id="ARBA00004141"/>
    </source>
</evidence>
<dbReference type="PANTHER" id="PTHR10057:SF0">
    <property type="entry name" value="TRANSLOCATOR PROTEIN"/>
    <property type="match status" value="1"/>
</dbReference>
<proteinExistence type="inferred from homology"/>
<keyword evidence="3 6" id="KW-0812">Transmembrane</keyword>
<keyword evidence="4 6" id="KW-1133">Transmembrane helix</keyword>
<feature type="transmembrane region" description="Helical" evidence="6">
    <location>
        <begin position="12"/>
        <end position="34"/>
    </location>
</feature>
<dbReference type="Gene3D" id="1.20.1260.100">
    <property type="entry name" value="TspO/MBR protein"/>
    <property type="match status" value="1"/>
</dbReference>
<name>A0ABW2YG01_9GAMM</name>
<gene>
    <name evidence="7" type="ORF">ACFQ0E_11615</name>
</gene>
<dbReference type="Proteomes" id="UP001597110">
    <property type="component" value="Unassembled WGS sequence"/>
</dbReference>
<accession>A0ABW2YG01</accession>
<dbReference type="RefSeq" id="WP_386823809.1">
    <property type="nucleotide sequence ID" value="NZ_JBHTIF010000001.1"/>
</dbReference>
<feature type="transmembrane region" description="Helical" evidence="6">
    <location>
        <begin position="87"/>
        <end position="105"/>
    </location>
</feature>
<dbReference type="Pfam" id="PF03073">
    <property type="entry name" value="TspO_MBR"/>
    <property type="match status" value="1"/>
</dbReference>
<sequence length="164" mass="18736">MNASLATPQPVRWCWPVLLGWILLCFASAVPAAWWPPGDWYLALNKPEWHPPTWVFGPVWSTLYVMMAVSAWLVWQQGGFARQRRALTLFLVQLVLNAAWSPLFFGLKQPGVAFAEILLLWLAILATIISFHRIHRLAAWLLVPYIAWVSFAAFLNGTLWQLNP</sequence>
<evidence type="ECO:0000313" key="8">
    <source>
        <dbReference type="Proteomes" id="UP001597110"/>
    </source>
</evidence>
<comment type="similarity">
    <text evidence="2">Belongs to the TspO/BZRP family.</text>
</comment>
<dbReference type="PANTHER" id="PTHR10057">
    <property type="entry name" value="PERIPHERAL-TYPE BENZODIAZEPINE RECEPTOR"/>
    <property type="match status" value="1"/>
</dbReference>
<dbReference type="PIRSF" id="PIRSF005859">
    <property type="entry name" value="PBR"/>
    <property type="match status" value="1"/>
</dbReference>
<dbReference type="InterPro" id="IPR004307">
    <property type="entry name" value="TspO_MBR"/>
</dbReference>
<feature type="transmembrane region" description="Helical" evidence="6">
    <location>
        <begin position="111"/>
        <end position="131"/>
    </location>
</feature>
<comment type="subcellular location">
    <subcellularLocation>
        <location evidence="1">Membrane</location>
        <topology evidence="1">Multi-pass membrane protein</topology>
    </subcellularLocation>
</comment>
<dbReference type="EMBL" id="JBHTIF010000001">
    <property type="protein sequence ID" value="MFD0726240.1"/>
    <property type="molecule type" value="Genomic_DNA"/>
</dbReference>
<feature type="transmembrane region" description="Helical" evidence="6">
    <location>
        <begin position="54"/>
        <end position="75"/>
    </location>
</feature>
<evidence type="ECO:0000256" key="4">
    <source>
        <dbReference type="ARBA" id="ARBA00022989"/>
    </source>
</evidence>
<evidence type="ECO:0000256" key="3">
    <source>
        <dbReference type="ARBA" id="ARBA00022692"/>
    </source>
</evidence>
<dbReference type="InterPro" id="IPR038330">
    <property type="entry name" value="TspO/MBR-related_sf"/>
</dbReference>
<evidence type="ECO:0000256" key="5">
    <source>
        <dbReference type="ARBA" id="ARBA00023136"/>
    </source>
</evidence>
<dbReference type="CDD" id="cd15904">
    <property type="entry name" value="TSPO_MBR"/>
    <property type="match status" value="1"/>
</dbReference>
<comment type="caution">
    <text evidence="7">The sequence shown here is derived from an EMBL/GenBank/DDBJ whole genome shotgun (WGS) entry which is preliminary data.</text>
</comment>
<evidence type="ECO:0000313" key="7">
    <source>
        <dbReference type="EMBL" id="MFD0726240.1"/>
    </source>
</evidence>
<evidence type="ECO:0000256" key="6">
    <source>
        <dbReference type="SAM" id="Phobius"/>
    </source>
</evidence>
<evidence type="ECO:0000256" key="2">
    <source>
        <dbReference type="ARBA" id="ARBA00007524"/>
    </source>
</evidence>
<keyword evidence="5 6" id="KW-0472">Membrane</keyword>
<protein>
    <submittedName>
        <fullName evidence="7">TspO/MBR family protein</fullName>
    </submittedName>
</protein>
<reference evidence="8" key="1">
    <citation type="journal article" date="2019" name="Int. J. Syst. Evol. Microbiol.">
        <title>The Global Catalogue of Microorganisms (GCM) 10K type strain sequencing project: providing services to taxonomists for standard genome sequencing and annotation.</title>
        <authorList>
            <consortium name="The Broad Institute Genomics Platform"/>
            <consortium name="The Broad Institute Genome Sequencing Center for Infectious Disease"/>
            <person name="Wu L."/>
            <person name="Ma J."/>
        </authorList>
    </citation>
    <scope>NUCLEOTIDE SEQUENCE [LARGE SCALE GENOMIC DNA]</scope>
    <source>
        <strain evidence="8">CCUG 55585</strain>
    </source>
</reference>